<proteinExistence type="predicted"/>
<dbReference type="EMBL" id="VLTM01000047">
    <property type="protein sequence ID" value="KAA0160156.1"/>
    <property type="molecule type" value="Genomic_DNA"/>
</dbReference>
<protein>
    <recommendedName>
        <fullName evidence="4">RING-type domain-containing protein</fullName>
    </recommendedName>
</protein>
<dbReference type="SUPFAM" id="SSF57850">
    <property type="entry name" value="RING/U-box"/>
    <property type="match status" value="1"/>
</dbReference>
<dbReference type="Proteomes" id="UP000325113">
    <property type="component" value="Unassembled WGS sequence"/>
</dbReference>
<feature type="compositionally biased region" description="Low complexity" evidence="1">
    <location>
        <begin position="277"/>
        <end position="286"/>
    </location>
</feature>
<evidence type="ECO:0000256" key="1">
    <source>
        <dbReference type="SAM" id="MobiDB-lite"/>
    </source>
</evidence>
<feature type="compositionally biased region" description="Low complexity" evidence="1">
    <location>
        <begin position="738"/>
        <end position="754"/>
    </location>
</feature>
<comment type="caution">
    <text evidence="2">The sequence shown here is derived from an EMBL/GenBank/DDBJ whole genome shotgun (WGS) entry which is preliminary data.</text>
</comment>
<evidence type="ECO:0008006" key="4">
    <source>
        <dbReference type="Google" id="ProtNLM"/>
    </source>
</evidence>
<feature type="region of interest" description="Disordered" evidence="1">
    <location>
        <begin position="227"/>
        <end position="251"/>
    </location>
</feature>
<dbReference type="AlphaFoldDB" id="A0A5A8D457"/>
<accession>A0A5A8D457</accession>
<gene>
    <name evidence="2" type="ORF">FNF31_04466</name>
</gene>
<dbReference type="InterPro" id="IPR013083">
    <property type="entry name" value="Znf_RING/FYVE/PHD"/>
</dbReference>
<sequence>MADQDTVNRLLQRAEGLGFALRCAASNLSQAGLQVAARARTVHVVDGGPEACGADPDSTVPRYVHAVMTSVADETKATVIATGRLLGGIDAYWRVCSDASRACRRDMTAPPRGIDSVLELMCEVLARAHALCCHAIVRARWATTLRADEVDEEMLLAHSTDMLEPLWTNKEWRRRLAGWAAALDDRPVETAILSSVALLCLFAALTKAMYPQDSPLADDATGYLSDPTLDFELPPPPGSSSPSSSSSFSADSASEAITGAAATAASKLHDFATSAVSGQPSSQSGDSGSGSGSGSSSAGPSWWWLLEAMGAPPADRALLALRNRLGFVTLDQSSTSSLLQSPWPRAIPVDTNPQFRSDKLNRESVSEALDAAWLARHASIAAPDFAERAADFTARASSAVFTALAGAAAVGAAAWAGIRTVRWAGASATPKLRTRALAELERAAELALAGLDRLLGQSLGEEAATAARHRAWAAGGAAAAAAAAAGPLAGLAGSSGLPGGMSLDGEPRRADVGAGVTDAAGIAGGFTPGFSALGPRGAAMAAPPSQLYRGMTSSTGDLRRSMGAFPSNTPMTSSMTSNVSSAASMMTVQGAGGRTLGGSAARRSTAHAWDVEAASLTVELNEVLEALESSASGAASLSRLIRAMQPLRVRLAAADWKTRQVAGESAAGAAGAAGAAASTGVAGTEAAVDDDWCSEAGLDADDDLSDAEAERVALFLLGLVAPGDDDGLRSAIAAGARPAPASASAAGAGEAAAQGGMGSRKDQEGSSGRVGGAGAKARAFGGARGVAGAVEPGGTGSTGHHAQQRSEAFGASGGGGGGGGRGGGGDTPLAGQLSPRTADALSAVEEVLRVSSPRDKGFQRILASMQRLELASTHGCDELCAPECVFCLEPMLPHQPLVRSSRGDCSRFHIFHRSCFSLRWAQDNGCPVCREPVFGLRPAAVDTPFLLHAPMRGGGARNGARSGGAVTDTLLSVLGLSSGQ</sequence>
<dbReference type="Gene3D" id="3.30.40.10">
    <property type="entry name" value="Zinc/RING finger domain, C3HC4 (zinc finger)"/>
    <property type="match status" value="1"/>
</dbReference>
<reference evidence="2 3" key="1">
    <citation type="submission" date="2019-07" db="EMBL/GenBank/DDBJ databases">
        <title>Genomes of Cafeteria roenbergensis.</title>
        <authorList>
            <person name="Fischer M.G."/>
            <person name="Hackl T."/>
            <person name="Roman M."/>
        </authorList>
    </citation>
    <scope>NUCLEOTIDE SEQUENCE [LARGE SCALE GENOMIC DNA]</scope>
    <source>
        <strain evidence="2 3">Cflag</strain>
    </source>
</reference>
<name>A0A5A8D457_CAFRO</name>
<organism evidence="2 3">
    <name type="scientific">Cafeteria roenbergensis</name>
    <name type="common">Marine flagellate</name>
    <dbReference type="NCBI Taxonomy" id="33653"/>
    <lineage>
        <taxon>Eukaryota</taxon>
        <taxon>Sar</taxon>
        <taxon>Stramenopiles</taxon>
        <taxon>Bigyra</taxon>
        <taxon>Opalozoa</taxon>
        <taxon>Bicosoecida</taxon>
        <taxon>Cafeteriaceae</taxon>
        <taxon>Cafeteria</taxon>
    </lineage>
</organism>
<evidence type="ECO:0000313" key="2">
    <source>
        <dbReference type="EMBL" id="KAA0160156.1"/>
    </source>
</evidence>
<feature type="compositionally biased region" description="Low complexity" evidence="1">
    <location>
        <begin position="775"/>
        <end position="790"/>
    </location>
</feature>
<evidence type="ECO:0000313" key="3">
    <source>
        <dbReference type="Proteomes" id="UP000325113"/>
    </source>
</evidence>
<feature type="region of interest" description="Disordered" evidence="1">
    <location>
        <begin position="738"/>
        <end position="833"/>
    </location>
</feature>
<feature type="compositionally biased region" description="Gly residues" evidence="1">
    <location>
        <begin position="811"/>
        <end position="826"/>
    </location>
</feature>
<feature type="region of interest" description="Disordered" evidence="1">
    <location>
        <begin position="274"/>
        <end position="294"/>
    </location>
</feature>
<feature type="compositionally biased region" description="Low complexity" evidence="1">
    <location>
        <begin position="240"/>
        <end position="251"/>
    </location>
</feature>